<reference evidence="1 2" key="1">
    <citation type="journal article" date="2021" name="Elife">
        <title>Chloroplast acquisition without the gene transfer in kleptoplastic sea slugs, Plakobranchus ocellatus.</title>
        <authorList>
            <person name="Maeda T."/>
            <person name="Takahashi S."/>
            <person name="Yoshida T."/>
            <person name="Shimamura S."/>
            <person name="Takaki Y."/>
            <person name="Nagai Y."/>
            <person name="Toyoda A."/>
            <person name="Suzuki Y."/>
            <person name="Arimoto A."/>
            <person name="Ishii H."/>
            <person name="Satoh N."/>
            <person name="Nishiyama T."/>
            <person name="Hasebe M."/>
            <person name="Maruyama T."/>
            <person name="Minagawa J."/>
            <person name="Obokata J."/>
            <person name="Shigenobu S."/>
        </authorList>
    </citation>
    <scope>NUCLEOTIDE SEQUENCE [LARGE SCALE GENOMIC DNA]</scope>
</reference>
<sequence>MHCFRLVIVKCCLPHTLYNFRSGDFKWLNKPDSLGSAFILHSRDSSLYQGDNQRPCLVPDQTGLETEESFVNALSRLGPNLISANTFVFSQPILRRPLQVANTSSAAAAVNAITLHSKLSQVMFKSLASQN</sequence>
<proteinExistence type="predicted"/>
<dbReference type="AlphaFoldDB" id="A0AAV4G2P3"/>
<comment type="caution">
    <text evidence="1">The sequence shown here is derived from an EMBL/GenBank/DDBJ whole genome shotgun (WGS) entry which is preliminary data.</text>
</comment>
<name>A0AAV4G2P3_9GAST</name>
<gene>
    <name evidence="1" type="ORF">ElyMa_005874600</name>
</gene>
<dbReference type="Proteomes" id="UP000762676">
    <property type="component" value="Unassembled WGS sequence"/>
</dbReference>
<keyword evidence="2" id="KW-1185">Reference proteome</keyword>
<organism evidence="1 2">
    <name type="scientific">Elysia marginata</name>
    <dbReference type="NCBI Taxonomy" id="1093978"/>
    <lineage>
        <taxon>Eukaryota</taxon>
        <taxon>Metazoa</taxon>
        <taxon>Spiralia</taxon>
        <taxon>Lophotrochozoa</taxon>
        <taxon>Mollusca</taxon>
        <taxon>Gastropoda</taxon>
        <taxon>Heterobranchia</taxon>
        <taxon>Euthyneura</taxon>
        <taxon>Panpulmonata</taxon>
        <taxon>Sacoglossa</taxon>
        <taxon>Placobranchoidea</taxon>
        <taxon>Plakobranchidae</taxon>
        <taxon>Elysia</taxon>
    </lineage>
</organism>
<evidence type="ECO:0000313" key="1">
    <source>
        <dbReference type="EMBL" id="GFR79426.1"/>
    </source>
</evidence>
<protein>
    <submittedName>
        <fullName evidence="1">Uncharacterized protein</fullName>
    </submittedName>
</protein>
<evidence type="ECO:0000313" key="2">
    <source>
        <dbReference type="Proteomes" id="UP000762676"/>
    </source>
</evidence>
<accession>A0AAV4G2P3</accession>
<dbReference type="EMBL" id="BMAT01011802">
    <property type="protein sequence ID" value="GFR79426.1"/>
    <property type="molecule type" value="Genomic_DNA"/>
</dbReference>